<keyword evidence="3" id="KW-0808">Transferase</keyword>
<keyword evidence="4" id="KW-1185">Reference proteome</keyword>
<feature type="domain" description="Glycosyltransferase subfamily 4-like N-terminal" evidence="2">
    <location>
        <begin position="25"/>
        <end position="210"/>
    </location>
</feature>
<evidence type="ECO:0000313" key="4">
    <source>
        <dbReference type="Proteomes" id="UP000317318"/>
    </source>
</evidence>
<dbReference type="InterPro" id="IPR050194">
    <property type="entry name" value="Glycosyltransferase_grp1"/>
</dbReference>
<dbReference type="AlphaFoldDB" id="A0A517QXI8"/>
<dbReference type="KEGG" id="svp:Pan189_07320"/>
<proteinExistence type="predicted"/>
<dbReference type="PANTHER" id="PTHR45947:SF3">
    <property type="entry name" value="SULFOQUINOVOSYL TRANSFERASE SQD2"/>
    <property type="match status" value="1"/>
</dbReference>
<evidence type="ECO:0000313" key="3">
    <source>
        <dbReference type="EMBL" id="QDT36376.1"/>
    </source>
</evidence>
<dbReference type="Gene3D" id="3.40.50.2000">
    <property type="entry name" value="Glycogen Phosphorylase B"/>
    <property type="match status" value="2"/>
</dbReference>
<dbReference type="GO" id="GO:0016758">
    <property type="term" value="F:hexosyltransferase activity"/>
    <property type="evidence" value="ECO:0007669"/>
    <property type="project" value="TreeGrafter"/>
</dbReference>
<dbReference type="InterPro" id="IPR028098">
    <property type="entry name" value="Glyco_trans_4-like_N"/>
</dbReference>
<dbReference type="RefSeq" id="WP_145362586.1">
    <property type="nucleotide sequence ID" value="NZ_CP036268.1"/>
</dbReference>
<dbReference type="SUPFAM" id="SSF53756">
    <property type="entry name" value="UDP-Glycosyltransferase/glycogen phosphorylase"/>
    <property type="match status" value="1"/>
</dbReference>
<feature type="region of interest" description="Disordered" evidence="1">
    <location>
        <begin position="54"/>
        <end position="74"/>
    </location>
</feature>
<organism evidence="3 4">
    <name type="scientific">Stratiformator vulcanicus</name>
    <dbReference type="NCBI Taxonomy" id="2527980"/>
    <lineage>
        <taxon>Bacteria</taxon>
        <taxon>Pseudomonadati</taxon>
        <taxon>Planctomycetota</taxon>
        <taxon>Planctomycetia</taxon>
        <taxon>Planctomycetales</taxon>
        <taxon>Planctomycetaceae</taxon>
        <taxon>Stratiformator</taxon>
    </lineage>
</organism>
<gene>
    <name evidence="3" type="primary">epsD_1</name>
    <name evidence="3" type="ORF">Pan189_07320</name>
</gene>
<name>A0A517QXI8_9PLAN</name>
<dbReference type="EMBL" id="CP036268">
    <property type="protein sequence ID" value="QDT36376.1"/>
    <property type="molecule type" value="Genomic_DNA"/>
</dbReference>
<reference evidence="3 4" key="1">
    <citation type="submission" date="2019-02" db="EMBL/GenBank/DDBJ databases">
        <title>Deep-cultivation of Planctomycetes and their phenomic and genomic characterization uncovers novel biology.</title>
        <authorList>
            <person name="Wiegand S."/>
            <person name="Jogler M."/>
            <person name="Boedeker C."/>
            <person name="Pinto D."/>
            <person name="Vollmers J."/>
            <person name="Rivas-Marin E."/>
            <person name="Kohn T."/>
            <person name="Peeters S.H."/>
            <person name="Heuer A."/>
            <person name="Rast P."/>
            <person name="Oberbeckmann S."/>
            <person name="Bunk B."/>
            <person name="Jeske O."/>
            <person name="Meyerdierks A."/>
            <person name="Storesund J.E."/>
            <person name="Kallscheuer N."/>
            <person name="Luecker S."/>
            <person name="Lage O.M."/>
            <person name="Pohl T."/>
            <person name="Merkel B.J."/>
            <person name="Hornburger P."/>
            <person name="Mueller R.-W."/>
            <person name="Bruemmer F."/>
            <person name="Labrenz M."/>
            <person name="Spormann A.M."/>
            <person name="Op den Camp H."/>
            <person name="Overmann J."/>
            <person name="Amann R."/>
            <person name="Jetten M.S.M."/>
            <person name="Mascher T."/>
            <person name="Medema M.H."/>
            <person name="Devos D.P."/>
            <person name="Kaster A.-K."/>
            <person name="Ovreas L."/>
            <person name="Rohde M."/>
            <person name="Galperin M.Y."/>
            <person name="Jogler C."/>
        </authorList>
    </citation>
    <scope>NUCLEOTIDE SEQUENCE [LARGE SCALE GENOMIC DNA]</scope>
    <source>
        <strain evidence="3 4">Pan189</strain>
    </source>
</reference>
<dbReference type="OrthoDB" id="9811902at2"/>
<accession>A0A517QXI8</accession>
<dbReference type="PANTHER" id="PTHR45947">
    <property type="entry name" value="SULFOQUINOVOSYL TRANSFERASE SQD2"/>
    <property type="match status" value="1"/>
</dbReference>
<evidence type="ECO:0000256" key="1">
    <source>
        <dbReference type="SAM" id="MobiDB-lite"/>
    </source>
</evidence>
<evidence type="ECO:0000259" key="2">
    <source>
        <dbReference type="Pfam" id="PF13579"/>
    </source>
</evidence>
<dbReference type="Pfam" id="PF13579">
    <property type="entry name" value="Glyco_trans_4_4"/>
    <property type="match status" value="1"/>
</dbReference>
<sequence>MTIVPDHGKPRILIINRSYPPGPGATGRIVRDLAEDLTSEFDVTVLAGPLEKRDKSDAKAARNTVDEAATASPQQPRVIRAAGTTLGKGSMLGRIADLTSFLMAVTLRGLCLGRPDIVLVMTDPPMLCLTGALLKFRFGAKLVIHIQDLHPDVGVAIGKLKDSFLTRCISRAFRISYRRADRVWAVSRDMRDELASQGIQTDRLEYVPNWSDGRFIEPLDSQAASEANGSENLRPFRILYSGNIGLTQPLDQLVDAADLLRHRPDIEIVISGDGAGRPALEQRLRGSSSNIRLMHPSAEFSLSEHLSTGDLHFVPLAIGVDRFLMPSKLYAAMASARPVLVTGRAGTELVEIVRSAGLGFVAPPDDAACLARRIEQAADLRETNIAMGQRSRRLFEARFDRPPSTERIRRRLRALISRDETVHEAPPRPKFVQFSGRWTISASATKSNRRLSD</sequence>
<dbReference type="EC" id="2.4.-.-" evidence="3"/>
<dbReference type="Pfam" id="PF13692">
    <property type="entry name" value="Glyco_trans_1_4"/>
    <property type="match status" value="1"/>
</dbReference>
<dbReference type="Proteomes" id="UP000317318">
    <property type="component" value="Chromosome"/>
</dbReference>
<protein>
    <submittedName>
        <fullName evidence="3">Glycosyltransferase EpsD</fullName>
        <ecNumber evidence="3">2.4.-.-</ecNumber>
    </submittedName>
</protein>
<keyword evidence="3" id="KW-0328">Glycosyltransferase</keyword>
<dbReference type="CDD" id="cd03794">
    <property type="entry name" value="GT4_WbuB-like"/>
    <property type="match status" value="1"/>
</dbReference>